<dbReference type="InterPro" id="IPR059000">
    <property type="entry name" value="ATPase_P-type_domA"/>
</dbReference>
<feature type="transmembrane region" description="Helical" evidence="8">
    <location>
        <begin position="62"/>
        <end position="80"/>
    </location>
</feature>
<keyword evidence="3" id="KW-0547">Nucleotide-binding</keyword>
<dbReference type="InterPro" id="IPR018303">
    <property type="entry name" value="ATPase_P-typ_P_site"/>
</dbReference>
<dbReference type="PRINTS" id="PR00120">
    <property type="entry name" value="HATPASE"/>
</dbReference>
<evidence type="ECO:0000256" key="1">
    <source>
        <dbReference type="ARBA" id="ARBA00004141"/>
    </source>
</evidence>
<feature type="transmembrane region" description="Helical" evidence="8">
    <location>
        <begin position="657"/>
        <end position="681"/>
    </location>
</feature>
<dbReference type="InterPro" id="IPR036412">
    <property type="entry name" value="HAD-like_sf"/>
</dbReference>
<dbReference type="Gene3D" id="3.40.1110.10">
    <property type="entry name" value="Calcium-transporting ATPase, cytoplasmic domain N"/>
    <property type="match status" value="2"/>
</dbReference>
<dbReference type="SUPFAM" id="SSF56784">
    <property type="entry name" value="HAD-like"/>
    <property type="match status" value="1"/>
</dbReference>
<dbReference type="GO" id="GO:0005524">
    <property type="term" value="F:ATP binding"/>
    <property type="evidence" value="ECO:0007669"/>
    <property type="project" value="UniProtKB-KW"/>
</dbReference>
<evidence type="ECO:0000313" key="10">
    <source>
        <dbReference type="EMBL" id="PIR86228.1"/>
    </source>
</evidence>
<proteinExistence type="predicted"/>
<dbReference type="Gene3D" id="3.40.50.1000">
    <property type="entry name" value="HAD superfamily/HAD-like"/>
    <property type="match status" value="2"/>
</dbReference>
<evidence type="ECO:0000256" key="8">
    <source>
        <dbReference type="SAM" id="Phobius"/>
    </source>
</evidence>
<dbReference type="InterPro" id="IPR008250">
    <property type="entry name" value="ATPase_P-typ_transduc_dom_A_sf"/>
</dbReference>
<feature type="transmembrane region" description="Helical" evidence="8">
    <location>
        <begin position="242"/>
        <end position="264"/>
    </location>
</feature>
<gene>
    <name evidence="10" type="ORF">COU14_00030</name>
</gene>
<evidence type="ECO:0000256" key="5">
    <source>
        <dbReference type="ARBA" id="ARBA00022967"/>
    </source>
</evidence>
<dbReference type="SMART" id="SM00831">
    <property type="entry name" value="Cation_ATPase_N"/>
    <property type="match status" value="1"/>
</dbReference>
<dbReference type="Pfam" id="PF00690">
    <property type="entry name" value="Cation_ATPase_N"/>
    <property type="match status" value="1"/>
</dbReference>
<keyword evidence="5" id="KW-1278">Translocase</keyword>
<dbReference type="Pfam" id="PF00122">
    <property type="entry name" value="E1-E2_ATPase"/>
    <property type="match status" value="1"/>
</dbReference>
<dbReference type="InterPro" id="IPR023214">
    <property type="entry name" value="HAD_sf"/>
</dbReference>
<dbReference type="Pfam" id="PF00702">
    <property type="entry name" value="Hydrolase"/>
    <property type="match status" value="1"/>
</dbReference>
<dbReference type="InterPro" id="IPR004014">
    <property type="entry name" value="ATPase_P-typ_cation-transptr_N"/>
</dbReference>
<dbReference type="NCBIfam" id="TIGR01494">
    <property type="entry name" value="ATPase_P-type"/>
    <property type="match status" value="2"/>
</dbReference>
<evidence type="ECO:0000256" key="4">
    <source>
        <dbReference type="ARBA" id="ARBA00022840"/>
    </source>
</evidence>
<dbReference type="InterPro" id="IPR023298">
    <property type="entry name" value="ATPase_P-typ_TM_dom_sf"/>
</dbReference>
<dbReference type="Pfam" id="PF00689">
    <property type="entry name" value="Cation_ATPase_C"/>
    <property type="match status" value="1"/>
</dbReference>
<keyword evidence="4" id="KW-0067">ATP-binding</keyword>
<dbReference type="SFLD" id="SFLDG00002">
    <property type="entry name" value="C1.7:_P-type_atpase_like"/>
    <property type="match status" value="1"/>
</dbReference>
<keyword evidence="2 8" id="KW-0812">Transmembrane</keyword>
<dbReference type="InterPro" id="IPR001757">
    <property type="entry name" value="P_typ_ATPase"/>
</dbReference>
<reference evidence="11" key="1">
    <citation type="submission" date="2017-09" db="EMBL/GenBank/DDBJ databases">
        <title>Depth-based differentiation of microbial function through sediment-hosted aquifers and enrichment of novel symbionts in the deep terrestrial subsurface.</title>
        <authorList>
            <person name="Probst A.J."/>
            <person name="Ladd B."/>
            <person name="Jarett J.K."/>
            <person name="Geller-Mcgrath D.E."/>
            <person name="Sieber C.M.K."/>
            <person name="Emerson J.B."/>
            <person name="Anantharaman K."/>
            <person name="Thomas B.C."/>
            <person name="Malmstrom R."/>
            <person name="Stieglmeier M."/>
            <person name="Klingl A."/>
            <person name="Woyke T."/>
            <person name="Ryan C.M."/>
            <person name="Banfield J.F."/>
        </authorList>
    </citation>
    <scope>NUCLEOTIDE SEQUENCE [LARGE SCALE GENOMIC DNA]</scope>
</reference>
<evidence type="ECO:0000256" key="7">
    <source>
        <dbReference type="ARBA" id="ARBA00023136"/>
    </source>
</evidence>
<feature type="transmembrane region" description="Helical" evidence="8">
    <location>
        <begin position="687"/>
        <end position="705"/>
    </location>
</feature>
<dbReference type="Proteomes" id="UP000229612">
    <property type="component" value="Unassembled WGS sequence"/>
</dbReference>
<sequence>MKPNTIQNAWAKNIDTLLKQLEVNKDDGLTEKQAKDRLTTYGQNTFGEGANHSTLLTFLRQFASPLIIILLVAASVTLYFEDVIDALFILLAVVTSVGLGFYQEYKAERATAALKSYIEERVRFIRDGREMEAEAKWTVPGDIILLRAGERIPADGRVIDSHELAIDESILTGESLPVVKKGGELAEASSLPERSNMVFGGTYVAEGQGRILITATGVETEFGQIAESVLTQKSEKTPLQKAVSSLGWVITFITLVLVGVVYILGMARGMEHLDIFLLGVAIAVGAIPEALPPGLTAILAVGVERIAKSRGIVRSLLAAETLGSTNVIITDKTGTLTTGKLELVEVLSIASILKGTSSEAESKKTILTYAVANTSTIISNTDKAPQKWKVAGRHLDVGIVNAAIKQGINVLKVLKNTKPVKLFSSAHKYSIYESDGKEVILGAPDVLLRHAKLSTKEHQQVLDTLEKESGSGKRLLGVGVKQPGDNKDFIIQLVGLLVFYDPLRPKMKEAIANIESAGCRVIMATGDLPGTAIAIAKSLGWSGSDKHVLTGESMGNMTDDELQDALSRVRIFARMTPSDKYRLIEMLEADGQVVAMLGDGVNDAPSLKRASIGVAVGSGTDVAKGVADLVLLDDDFHTIKAAIEEGRLIIANIRKSFVYLMSNCFDEIVLLGGSLALGLSLPLTPLQVIWVNFFTGGIPAIAYAFDQQRTFRRHKEPAILSREVVALTFGIGIVSSTALLALHYLTIKFGFDNALGRSFLFACFSSYILFVAVSFRNLRKPLFTYPMFENKVLNFGLGLGVCLILLTIYLSFFQNLFGTVALPISWLFLVGLWIVANIGLVELAKWIIVYRDDKHIYIPTHTTN</sequence>
<feature type="transmembrane region" description="Helical" evidence="8">
    <location>
        <begin position="86"/>
        <end position="102"/>
    </location>
</feature>
<dbReference type="SFLD" id="SFLDF00027">
    <property type="entry name" value="p-type_atpase"/>
    <property type="match status" value="1"/>
</dbReference>
<dbReference type="Gene3D" id="2.70.150.10">
    <property type="entry name" value="Calcium-transporting ATPase, cytoplasmic transduction domain A"/>
    <property type="match status" value="1"/>
</dbReference>
<feature type="domain" description="Cation-transporting P-type ATPase N-terminal" evidence="9">
    <location>
        <begin position="8"/>
        <end position="82"/>
    </location>
</feature>
<dbReference type="SUPFAM" id="SSF81665">
    <property type="entry name" value="Calcium ATPase, transmembrane domain M"/>
    <property type="match status" value="1"/>
</dbReference>
<protein>
    <recommendedName>
        <fullName evidence="9">Cation-transporting P-type ATPase N-terminal domain-containing protein</fullName>
    </recommendedName>
</protein>
<evidence type="ECO:0000256" key="3">
    <source>
        <dbReference type="ARBA" id="ARBA00022741"/>
    </source>
</evidence>
<evidence type="ECO:0000256" key="2">
    <source>
        <dbReference type="ARBA" id="ARBA00022692"/>
    </source>
</evidence>
<name>A0A2H0UIK0_9BACT</name>
<dbReference type="PRINTS" id="PR00119">
    <property type="entry name" value="CATATPASE"/>
</dbReference>
<dbReference type="SFLD" id="SFLDS00003">
    <property type="entry name" value="Haloacid_Dehalogenase"/>
    <property type="match status" value="1"/>
</dbReference>
<comment type="subcellular location">
    <subcellularLocation>
        <location evidence="1">Membrane</location>
        <topology evidence="1">Multi-pass membrane protein</topology>
    </subcellularLocation>
</comment>
<evidence type="ECO:0000256" key="6">
    <source>
        <dbReference type="ARBA" id="ARBA00022989"/>
    </source>
</evidence>
<accession>A0A2H0UIK0</accession>
<dbReference type="InterPro" id="IPR044492">
    <property type="entry name" value="P_typ_ATPase_HD_dom"/>
</dbReference>
<comment type="caution">
    <text evidence="10">The sequence shown here is derived from an EMBL/GenBank/DDBJ whole genome shotgun (WGS) entry which is preliminary data.</text>
</comment>
<feature type="transmembrane region" description="Helical" evidence="8">
    <location>
        <begin position="791"/>
        <end position="812"/>
    </location>
</feature>
<dbReference type="PANTHER" id="PTHR42861">
    <property type="entry name" value="CALCIUM-TRANSPORTING ATPASE"/>
    <property type="match status" value="1"/>
</dbReference>
<dbReference type="GO" id="GO:0016887">
    <property type="term" value="F:ATP hydrolysis activity"/>
    <property type="evidence" value="ECO:0007669"/>
    <property type="project" value="InterPro"/>
</dbReference>
<dbReference type="Gene3D" id="1.20.1110.10">
    <property type="entry name" value="Calcium-transporting ATPase, transmembrane domain"/>
    <property type="match status" value="2"/>
</dbReference>
<dbReference type="SUPFAM" id="SSF81653">
    <property type="entry name" value="Calcium ATPase, transduction domain A"/>
    <property type="match status" value="1"/>
</dbReference>
<dbReference type="InterPro" id="IPR006068">
    <property type="entry name" value="ATPase_P-typ_cation-transptr_C"/>
</dbReference>
<dbReference type="EMBL" id="PFBG01000001">
    <property type="protein sequence ID" value="PIR86228.1"/>
    <property type="molecule type" value="Genomic_DNA"/>
</dbReference>
<feature type="transmembrane region" description="Helical" evidence="8">
    <location>
        <begin position="759"/>
        <end position="779"/>
    </location>
</feature>
<keyword evidence="7 8" id="KW-0472">Membrane</keyword>
<feature type="transmembrane region" description="Helical" evidence="8">
    <location>
        <begin position="725"/>
        <end position="747"/>
    </location>
</feature>
<feature type="transmembrane region" description="Helical" evidence="8">
    <location>
        <begin position="824"/>
        <end position="844"/>
    </location>
</feature>
<dbReference type="GO" id="GO:0016020">
    <property type="term" value="C:membrane"/>
    <property type="evidence" value="ECO:0007669"/>
    <property type="project" value="UniProtKB-SubCell"/>
</dbReference>
<evidence type="ECO:0000259" key="9">
    <source>
        <dbReference type="SMART" id="SM00831"/>
    </source>
</evidence>
<dbReference type="AlphaFoldDB" id="A0A2H0UIK0"/>
<keyword evidence="6 8" id="KW-1133">Transmembrane helix</keyword>
<feature type="transmembrane region" description="Helical" evidence="8">
    <location>
        <begin position="276"/>
        <end position="301"/>
    </location>
</feature>
<dbReference type="PROSITE" id="PS00154">
    <property type="entry name" value="ATPASE_E1_E2"/>
    <property type="match status" value="1"/>
</dbReference>
<dbReference type="InterPro" id="IPR023299">
    <property type="entry name" value="ATPase_P-typ_cyto_dom_N"/>
</dbReference>
<evidence type="ECO:0000313" key="11">
    <source>
        <dbReference type="Proteomes" id="UP000229612"/>
    </source>
</evidence>
<organism evidence="10 11">
    <name type="scientific">Candidatus Kaiserbacteria bacterium CG10_big_fil_rev_8_21_14_0_10_44_10</name>
    <dbReference type="NCBI Taxonomy" id="1974606"/>
    <lineage>
        <taxon>Bacteria</taxon>
        <taxon>Candidatus Kaiseribacteriota</taxon>
    </lineage>
</organism>